<evidence type="ECO:0000256" key="1">
    <source>
        <dbReference type="ARBA" id="ARBA00022679"/>
    </source>
</evidence>
<dbReference type="EMBL" id="BMPP01000002">
    <property type="protein sequence ID" value="GGK15774.1"/>
    <property type="molecule type" value="Genomic_DNA"/>
</dbReference>
<keyword evidence="4" id="KW-1185">Reference proteome</keyword>
<dbReference type="PIRSF" id="PIRSF000443">
    <property type="entry name" value="Homoser_Ac_trans"/>
    <property type="match status" value="1"/>
</dbReference>
<dbReference type="Pfam" id="PF00561">
    <property type="entry name" value="Abhydrolase_1"/>
    <property type="match status" value="1"/>
</dbReference>
<comment type="caution">
    <text evidence="3">The sequence shown here is derived from an EMBL/GenBank/DDBJ whole genome shotgun (WGS) entry which is preliminary data.</text>
</comment>
<dbReference type="InterPro" id="IPR000073">
    <property type="entry name" value="AB_hydrolase_1"/>
</dbReference>
<gene>
    <name evidence="3" type="ORF">GCM10008955_06550</name>
</gene>
<evidence type="ECO:0000313" key="4">
    <source>
        <dbReference type="Proteomes" id="UP000647587"/>
    </source>
</evidence>
<dbReference type="Gene3D" id="3.40.50.1820">
    <property type="entry name" value="alpha/beta hydrolase"/>
    <property type="match status" value="1"/>
</dbReference>
<accession>A0ABQ2EKU6</accession>
<feature type="domain" description="AB hydrolase-1" evidence="2">
    <location>
        <begin position="81"/>
        <end position="185"/>
    </location>
</feature>
<dbReference type="InterPro" id="IPR008220">
    <property type="entry name" value="HAT_MetX-like"/>
</dbReference>
<protein>
    <recommendedName>
        <fullName evidence="2">AB hydrolase-1 domain-containing protein</fullName>
    </recommendedName>
</protein>
<dbReference type="Proteomes" id="UP000647587">
    <property type="component" value="Unassembled WGS sequence"/>
</dbReference>
<evidence type="ECO:0000259" key="2">
    <source>
        <dbReference type="Pfam" id="PF00561"/>
    </source>
</evidence>
<organism evidence="3 4">
    <name type="scientific">Deinococcus malanensis</name>
    <dbReference type="NCBI Taxonomy" id="1706855"/>
    <lineage>
        <taxon>Bacteria</taxon>
        <taxon>Thermotogati</taxon>
        <taxon>Deinococcota</taxon>
        <taxon>Deinococci</taxon>
        <taxon>Deinococcales</taxon>
        <taxon>Deinococcaceae</taxon>
        <taxon>Deinococcus</taxon>
    </lineage>
</organism>
<sequence length="357" mass="38807">MQDKGLWSGEGPPGVFVLNTEALLGGVRVRVRLGAQSWGTLSSARDNAVLVCHYYTGTMRAAGRNPDGTPAWWDALIGPGKAIDTDRFFVVCMNTPSNAQCLDSGMVTTGPDTLHPDGRLWGSRFPAWDFGDLHALQLDLMHQLGVPRWHAVVGPSLGGIQALHWAARTPELAPRVAAVVTSPKAGPVLRDAFAPLLRDVAASGGVEGALRLISFFGLGADGLERQFREANFSTYLRTRMGTCSLSHVLDLSRLVATHDLKQVVPEEQLFERWRQTGLQLLSVNVTVDQFFPVAEMRRFALAAQAAGVAHTHVEFDSPYGHLGCLQDTREYAHHLQALLDTPPPDLVMSTPLKNAHA</sequence>
<dbReference type="RefSeq" id="WP_189004518.1">
    <property type="nucleotide sequence ID" value="NZ_BMPP01000002.1"/>
</dbReference>
<keyword evidence="1" id="KW-0808">Transferase</keyword>
<dbReference type="InterPro" id="IPR029058">
    <property type="entry name" value="AB_hydrolase_fold"/>
</dbReference>
<evidence type="ECO:0000313" key="3">
    <source>
        <dbReference type="EMBL" id="GGK15774.1"/>
    </source>
</evidence>
<proteinExistence type="predicted"/>
<dbReference type="PANTHER" id="PTHR32268:SF11">
    <property type="entry name" value="HOMOSERINE O-ACETYLTRANSFERASE"/>
    <property type="match status" value="1"/>
</dbReference>
<reference evidence="4" key="1">
    <citation type="journal article" date="2019" name="Int. J. Syst. Evol. Microbiol.">
        <title>The Global Catalogue of Microorganisms (GCM) 10K type strain sequencing project: providing services to taxonomists for standard genome sequencing and annotation.</title>
        <authorList>
            <consortium name="The Broad Institute Genomics Platform"/>
            <consortium name="The Broad Institute Genome Sequencing Center for Infectious Disease"/>
            <person name="Wu L."/>
            <person name="Ma J."/>
        </authorList>
    </citation>
    <scope>NUCLEOTIDE SEQUENCE [LARGE SCALE GENOMIC DNA]</scope>
    <source>
        <strain evidence="4">JCM 30331</strain>
    </source>
</reference>
<dbReference type="SUPFAM" id="SSF53474">
    <property type="entry name" value="alpha/beta-Hydrolases"/>
    <property type="match status" value="1"/>
</dbReference>
<name>A0ABQ2EKU6_9DEIO</name>
<dbReference type="PANTHER" id="PTHR32268">
    <property type="entry name" value="HOMOSERINE O-ACETYLTRANSFERASE"/>
    <property type="match status" value="1"/>
</dbReference>